<reference evidence="3 4" key="1">
    <citation type="journal article" date="2019" name="Mol. Ecol. Resour.">
        <title>Chromosome-level genome assembly of Triplophysa tibetana, a fish adapted to the harsh high-altitude environment of the Tibetan Plateau.</title>
        <authorList>
            <person name="Yang X."/>
            <person name="Liu H."/>
            <person name="Ma Z."/>
            <person name="Zou Y."/>
            <person name="Zou M."/>
            <person name="Mao Y."/>
            <person name="Li X."/>
            <person name="Wang H."/>
            <person name="Chen T."/>
            <person name="Wang W."/>
            <person name="Yang R."/>
        </authorList>
    </citation>
    <scope>NUCLEOTIDE SEQUENCE [LARGE SCALE GENOMIC DNA]</scope>
    <source>
        <strain evidence="3">TTIB1903HZAU</strain>
        <tissue evidence="3">Muscle</tissue>
    </source>
</reference>
<dbReference type="Proteomes" id="UP000324632">
    <property type="component" value="Chromosome 14"/>
</dbReference>
<keyword evidence="1" id="KW-0175">Coiled coil</keyword>
<dbReference type="PANTHER" id="PTHR46601:SF1">
    <property type="entry name" value="ADF-H DOMAIN-CONTAINING PROTEIN"/>
    <property type="match status" value="1"/>
</dbReference>
<feature type="region of interest" description="Disordered" evidence="2">
    <location>
        <begin position="50"/>
        <end position="74"/>
    </location>
</feature>
<gene>
    <name evidence="3" type="ORF">E1301_Tti019064</name>
</gene>
<evidence type="ECO:0000313" key="3">
    <source>
        <dbReference type="EMBL" id="KAA0712540.1"/>
    </source>
</evidence>
<evidence type="ECO:0000313" key="4">
    <source>
        <dbReference type="Proteomes" id="UP000324632"/>
    </source>
</evidence>
<sequence>MKNDGKIVKKTISQLSKAQQEKMRQQWRDYQKKHREGTRILDKIMNFTPESMNSSAADDPVDLPVEAQPNPPDQEYANMFVQDGKQPQASSTPEKEIRVKKRCRILQKEKAYLRKEMLKLKRQLAATKQTSEKLRKSLERLKKGKKTVSERNKPRGTKKLALERKEEVVKFLCRDENSRLLPGKKDTITKNKNKQQRRVLTKSLTELHVQYNSEIKKPFLLSYRQFVRHCPFYVTPPKASDRNTCACLDHENVKLLVDKLHQKGLLQTARISELLTSIVCDPQSKDCMYRICAKCCYNEIEVAVPQEEVPVTWQQWSRETKSDGQKTFTNFAKTTQSGTWSNLFKLFSQKLDSLAKHHFNWLHQAKEFRALKETLTEDEVCLHVDFSENFSCKLNSKVQSFHFGGSRKQATVHTCVAYTAHGCQSYATISSSLRHDERAIWAHIEPLLKDVRESTVPFLSGIKRVTWNFAEKSHGKGAPDGVGGAVKRVADSAVQGGADVQTPEHLYKLLKEKESSIKYYWISDEDIKRYDEALPDSVLAVKGTLKIHQVTTAQPGKIQHREISCFCSRPDICQCHNPSEVDFQNTTKVPPTSLQAKENPKDLNGKFVLVEYDGQPFVGQVLKVVGNEIEEKWMPVPVSSVYNSTNQGYDISCVAHKPMDEKVF</sequence>
<evidence type="ECO:0000256" key="2">
    <source>
        <dbReference type="SAM" id="MobiDB-lite"/>
    </source>
</evidence>
<dbReference type="EMBL" id="SOYY01000014">
    <property type="protein sequence ID" value="KAA0712540.1"/>
    <property type="molecule type" value="Genomic_DNA"/>
</dbReference>
<dbReference type="PANTHER" id="PTHR46601">
    <property type="entry name" value="ULP_PROTEASE DOMAIN-CONTAINING PROTEIN"/>
    <property type="match status" value="1"/>
</dbReference>
<protein>
    <submittedName>
        <fullName evidence="3">Uncharacterized protein</fullName>
    </submittedName>
</protein>
<dbReference type="AlphaFoldDB" id="A0A5A9NS44"/>
<proteinExistence type="predicted"/>
<keyword evidence="4" id="KW-1185">Reference proteome</keyword>
<evidence type="ECO:0000256" key="1">
    <source>
        <dbReference type="SAM" id="Coils"/>
    </source>
</evidence>
<accession>A0A5A9NS44</accession>
<feature type="coiled-coil region" evidence="1">
    <location>
        <begin position="103"/>
        <end position="144"/>
    </location>
</feature>
<organism evidence="3 4">
    <name type="scientific">Triplophysa tibetana</name>
    <dbReference type="NCBI Taxonomy" id="1572043"/>
    <lineage>
        <taxon>Eukaryota</taxon>
        <taxon>Metazoa</taxon>
        <taxon>Chordata</taxon>
        <taxon>Craniata</taxon>
        <taxon>Vertebrata</taxon>
        <taxon>Euteleostomi</taxon>
        <taxon>Actinopterygii</taxon>
        <taxon>Neopterygii</taxon>
        <taxon>Teleostei</taxon>
        <taxon>Ostariophysi</taxon>
        <taxon>Cypriniformes</taxon>
        <taxon>Nemacheilidae</taxon>
        <taxon>Triplophysa</taxon>
    </lineage>
</organism>
<name>A0A5A9NS44_9TELE</name>
<comment type="caution">
    <text evidence="3">The sequence shown here is derived from an EMBL/GenBank/DDBJ whole genome shotgun (WGS) entry which is preliminary data.</text>
</comment>